<accession>A0A9N9CQJ4</accession>
<gene>
    <name evidence="3" type="ORF">ALEPTO_LOCUS8603</name>
</gene>
<reference evidence="3" key="1">
    <citation type="submission" date="2021-06" db="EMBL/GenBank/DDBJ databases">
        <authorList>
            <person name="Kallberg Y."/>
            <person name="Tangrot J."/>
            <person name="Rosling A."/>
        </authorList>
    </citation>
    <scope>NUCLEOTIDE SEQUENCE</scope>
    <source>
        <strain evidence="3">FL130A</strain>
    </source>
</reference>
<evidence type="ECO:0000256" key="1">
    <source>
        <dbReference type="SAM" id="MobiDB-lite"/>
    </source>
</evidence>
<dbReference type="CDD" id="cd06093">
    <property type="entry name" value="PX_domain"/>
    <property type="match status" value="1"/>
</dbReference>
<protein>
    <submittedName>
        <fullName evidence="3">20_t:CDS:1</fullName>
    </submittedName>
</protein>
<comment type="caution">
    <text evidence="3">The sequence shown here is derived from an EMBL/GenBank/DDBJ whole genome shotgun (WGS) entry which is preliminary data.</text>
</comment>
<evidence type="ECO:0000313" key="3">
    <source>
        <dbReference type="EMBL" id="CAG8612027.1"/>
    </source>
</evidence>
<dbReference type="EMBL" id="CAJVPS010005164">
    <property type="protein sequence ID" value="CAG8612027.1"/>
    <property type="molecule type" value="Genomic_DNA"/>
</dbReference>
<dbReference type="PROSITE" id="PS50195">
    <property type="entry name" value="PX"/>
    <property type="match status" value="1"/>
</dbReference>
<dbReference type="InterPro" id="IPR036871">
    <property type="entry name" value="PX_dom_sf"/>
</dbReference>
<evidence type="ECO:0000259" key="2">
    <source>
        <dbReference type="PROSITE" id="PS50195"/>
    </source>
</evidence>
<dbReference type="OrthoDB" id="437742at2759"/>
<sequence>MSSIISLNAKENYDLHNNDSNIATRDAQAHLKYIFEEYVLRPECERQQRMAIEMMREYLRVWQEKVDEDNKNVKNANVDYNGLFARGPFKQKIRDHGELISVQVGLPEIINEQSILGNVRFVQYWIQAEVWFQNSNKSITVRGKARYNDFVDFRNRLVREFGTPQNELPVLPGKKIFGRFDHDFLQTRSEQLSQWLSDLIVNFGRIDQVLDWISRGALGLTELDVLRRKKKPKKREKDKNSTTKSAKKKKHRSVEKVVSHHLNEKIRRKSTRIFHILTRTIAMIIKKAYYHRRSIYPSNNKEKQCI</sequence>
<organism evidence="3 4">
    <name type="scientific">Ambispora leptoticha</name>
    <dbReference type="NCBI Taxonomy" id="144679"/>
    <lineage>
        <taxon>Eukaryota</taxon>
        <taxon>Fungi</taxon>
        <taxon>Fungi incertae sedis</taxon>
        <taxon>Mucoromycota</taxon>
        <taxon>Glomeromycotina</taxon>
        <taxon>Glomeromycetes</taxon>
        <taxon>Archaeosporales</taxon>
        <taxon>Ambisporaceae</taxon>
        <taxon>Ambispora</taxon>
    </lineage>
</organism>
<dbReference type="InterPro" id="IPR001683">
    <property type="entry name" value="PX_dom"/>
</dbReference>
<dbReference type="SUPFAM" id="SSF64268">
    <property type="entry name" value="PX domain"/>
    <property type="match status" value="1"/>
</dbReference>
<dbReference type="Pfam" id="PF00787">
    <property type="entry name" value="PX"/>
    <property type="match status" value="1"/>
</dbReference>
<evidence type="ECO:0000313" key="4">
    <source>
        <dbReference type="Proteomes" id="UP000789508"/>
    </source>
</evidence>
<proteinExistence type="predicted"/>
<dbReference type="Gene3D" id="3.30.1520.10">
    <property type="entry name" value="Phox-like domain"/>
    <property type="match status" value="1"/>
</dbReference>
<keyword evidence="4" id="KW-1185">Reference proteome</keyword>
<dbReference type="Proteomes" id="UP000789508">
    <property type="component" value="Unassembled WGS sequence"/>
</dbReference>
<name>A0A9N9CQJ4_9GLOM</name>
<feature type="domain" description="PX" evidence="2">
    <location>
        <begin position="102"/>
        <end position="237"/>
    </location>
</feature>
<feature type="region of interest" description="Disordered" evidence="1">
    <location>
        <begin position="229"/>
        <end position="260"/>
    </location>
</feature>
<dbReference type="AlphaFoldDB" id="A0A9N9CQJ4"/>
<dbReference type="GO" id="GO:0035091">
    <property type="term" value="F:phosphatidylinositol binding"/>
    <property type="evidence" value="ECO:0007669"/>
    <property type="project" value="InterPro"/>
</dbReference>